<comment type="caution">
    <text evidence="9">The sequence shown here is derived from an EMBL/GenBank/DDBJ whole genome shotgun (WGS) entry which is preliminary data.</text>
</comment>
<proteinExistence type="inferred from homology"/>
<feature type="transmembrane region" description="Helical" evidence="8">
    <location>
        <begin position="314"/>
        <end position="331"/>
    </location>
</feature>
<evidence type="ECO:0000256" key="6">
    <source>
        <dbReference type="ARBA" id="ARBA00022989"/>
    </source>
</evidence>
<keyword evidence="6 8" id="KW-1133">Transmembrane helix</keyword>
<comment type="similarity">
    <text evidence="2">Belongs to the BCCT transporter (TC 2.A.15) family.</text>
</comment>
<keyword evidence="5 8" id="KW-0812">Transmembrane</keyword>
<keyword evidence="3" id="KW-0813">Transport</keyword>
<reference evidence="9 10" key="1">
    <citation type="submission" date="2019-11" db="EMBL/GenBank/DDBJ databases">
        <authorList>
            <person name="Li X.-J."/>
            <person name="Feng X.-M."/>
        </authorList>
    </citation>
    <scope>NUCLEOTIDE SEQUENCE [LARGE SCALE GENOMIC DNA]</scope>
    <source>
        <strain evidence="9 10">XMNu-373</strain>
    </source>
</reference>
<evidence type="ECO:0000256" key="8">
    <source>
        <dbReference type="SAM" id="Phobius"/>
    </source>
</evidence>
<feature type="transmembrane region" description="Helical" evidence="8">
    <location>
        <begin position="442"/>
        <end position="463"/>
    </location>
</feature>
<dbReference type="PANTHER" id="PTHR30047:SF7">
    <property type="entry name" value="HIGH-AFFINITY CHOLINE TRANSPORT PROTEIN"/>
    <property type="match status" value="1"/>
</dbReference>
<feature type="transmembrane region" description="Helical" evidence="8">
    <location>
        <begin position="229"/>
        <end position="247"/>
    </location>
</feature>
<feature type="transmembrane region" description="Helical" evidence="8">
    <location>
        <begin position="49"/>
        <end position="67"/>
    </location>
</feature>
<feature type="transmembrane region" description="Helical" evidence="8">
    <location>
        <begin position="469"/>
        <end position="489"/>
    </location>
</feature>
<evidence type="ECO:0000256" key="7">
    <source>
        <dbReference type="ARBA" id="ARBA00023136"/>
    </source>
</evidence>
<comment type="subcellular location">
    <subcellularLocation>
        <location evidence="1">Cell membrane</location>
        <topology evidence="1">Multi-pass membrane protein</topology>
    </subcellularLocation>
</comment>
<keyword evidence="7 8" id="KW-0472">Membrane</keyword>
<keyword evidence="10" id="KW-1185">Reference proteome</keyword>
<dbReference type="NCBIfam" id="TIGR00842">
    <property type="entry name" value="bcct"/>
    <property type="match status" value="1"/>
</dbReference>
<feature type="transmembrane region" description="Helical" evidence="8">
    <location>
        <begin position="187"/>
        <end position="209"/>
    </location>
</feature>
<dbReference type="AlphaFoldDB" id="A0A7K3M560"/>
<evidence type="ECO:0000313" key="10">
    <source>
        <dbReference type="Proteomes" id="UP000460435"/>
    </source>
</evidence>
<evidence type="ECO:0000256" key="4">
    <source>
        <dbReference type="ARBA" id="ARBA00022475"/>
    </source>
</evidence>
<dbReference type="EMBL" id="WLZY01000005">
    <property type="protein sequence ID" value="NDL58360.1"/>
    <property type="molecule type" value="Genomic_DNA"/>
</dbReference>
<dbReference type="PROSITE" id="PS01303">
    <property type="entry name" value="BCCT"/>
    <property type="match status" value="1"/>
</dbReference>
<dbReference type="GO" id="GO:0005886">
    <property type="term" value="C:plasma membrane"/>
    <property type="evidence" value="ECO:0007669"/>
    <property type="project" value="UniProtKB-SubCell"/>
</dbReference>
<dbReference type="PANTHER" id="PTHR30047">
    <property type="entry name" value="HIGH-AFFINITY CHOLINE TRANSPORT PROTEIN-RELATED"/>
    <property type="match status" value="1"/>
</dbReference>
<protein>
    <submittedName>
        <fullName evidence="9">BCCT family transporter</fullName>
    </submittedName>
</protein>
<accession>A0A7K3M560</accession>
<dbReference type="Pfam" id="PF02028">
    <property type="entry name" value="BCCT"/>
    <property type="match status" value="1"/>
</dbReference>
<name>A0A7K3M560_9ACTN</name>
<dbReference type="InterPro" id="IPR000060">
    <property type="entry name" value="BCCT_transptr"/>
</dbReference>
<dbReference type="GO" id="GO:0022857">
    <property type="term" value="F:transmembrane transporter activity"/>
    <property type="evidence" value="ECO:0007669"/>
    <property type="project" value="InterPro"/>
</dbReference>
<dbReference type="RefSeq" id="WP_162451078.1">
    <property type="nucleotide sequence ID" value="NZ_WLZY01000005.1"/>
</dbReference>
<feature type="transmembrane region" description="Helical" evidence="8">
    <location>
        <begin position="87"/>
        <end position="109"/>
    </location>
</feature>
<feature type="transmembrane region" description="Helical" evidence="8">
    <location>
        <begin position="142"/>
        <end position="160"/>
    </location>
</feature>
<feature type="transmembrane region" description="Helical" evidence="8">
    <location>
        <begin position="343"/>
        <end position="362"/>
    </location>
</feature>
<sequence length="532" mass="57772">MRFRLETNPVVFGTSVVVIVAFLIAGITATDTLGRVFDSIQGVIADALGWYYILVVGAFLVFVVWLGSTRFGKIRLGPQDSRPEYSYVTWFAMLFTAGMGIGLVFWAVAEPLSHLAQPPMADPNTAAAEAEAMRFTFFHWGLHAWAIYIVVGLALAYFAYRHGLPLSIRSALYPILGQRIHGRWGDAADIFAVFGTMFGVATSLGFGILQVNAGLDSLGILEQSTTVQVLLIAGITLAAVASLMAGLDKGILRLSVTNLCIGLALLMFVLFAGPTTDVLSNVVQQVGTYVQTLPETTLWTDAQEQTGWQVDWTIFYWGWWISWAPFVGLFIARVSRGRTIREFIFGVLLVPVAFTFTWMGIFGNNAFSADRDTGGMLSEQVAEDPAVALFGLLDELPLSTIMTVLAILLVATYFVTSSDSASLVIDMLTSGGNTNSPKIQRIFWAVLEGAIAAVLLVAGTGGLDALRTAAVTTALPFSLVMIVMCYGIVRAVYADDHRWPLDKVVVVDPEHEKVPECPERRSPFRDGVQGSP</sequence>
<evidence type="ECO:0000256" key="5">
    <source>
        <dbReference type="ARBA" id="ARBA00022692"/>
    </source>
</evidence>
<feature type="transmembrane region" description="Helical" evidence="8">
    <location>
        <begin position="396"/>
        <end position="415"/>
    </location>
</feature>
<gene>
    <name evidence="9" type="ORF">F7O44_14925</name>
</gene>
<dbReference type="InterPro" id="IPR018093">
    <property type="entry name" value="BCCT_CS"/>
</dbReference>
<keyword evidence="4" id="KW-1003">Cell membrane</keyword>
<evidence type="ECO:0000256" key="1">
    <source>
        <dbReference type="ARBA" id="ARBA00004651"/>
    </source>
</evidence>
<feature type="transmembrane region" description="Helical" evidence="8">
    <location>
        <begin position="254"/>
        <end position="273"/>
    </location>
</feature>
<evidence type="ECO:0000313" key="9">
    <source>
        <dbReference type="EMBL" id="NDL58360.1"/>
    </source>
</evidence>
<dbReference type="Proteomes" id="UP000460435">
    <property type="component" value="Unassembled WGS sequence"/>
</dbReference>
<organism evidence="9 10">
    <name type="scientific">Phytoactinopolyspora mesophila</name>
    <dbReference type="NCBI Taxonomy" id="2650750"/>
    <lineage>
        <taxon>Bacteria</taxon>
        <taxon>Bacillati</taxon>
        <taxon>Actinomycetota</taxon>
        <taxon>Actinomycetes</taxon>
        <taxon>Jiangellales</taxon>
        <taxon>Jiangellaceae</taxon>
        <taxon>Phytoactinopolyspora</taxon>
    </lineage>
</organism>
<evidence type="ECO:0000256" key="2">
    <source>
        <dbReference type="ARBA" id="ARBA00005658"/>
    </source>
</evidence>
<feature type="transmembrane region" description="Helical" evidence="8">
    <location>
        <begin position="9"/>
        <end position="29"/>
    </location>
</feature>
<evidence type="ECO:0000256" key="3">
    <source>
        <dbReference type="ARBA" id="ARBA00022448"/>
    </source>
</evidence>